<organism evidence="1 2">
    <name type="scientific">Novymonas esmeraldas</name>
    <dbReference type="NCBI Taxonomy" id="1808958"/>
    <lineage>
        <taxon>Eukaryota</taxon>
        <taxon>Discoba</taxon>
        <taxon>Euglenozoa</taxon>
        <taxon>Kinetoplastea</taxon>
        <taxon>Metakinetoplastina</taxon>
        <taxon>Trypanosomatida</taxon>
        <taxon>Trypanosomatidae</taxon>
        <taxon>Novymonas</taxon>
    </lineage>
</organism>
<name>A0AAW0F1Q0_9TRYP</name>
<reference evidence="1 2" key="1">
    <citation type="journal article" date="2021" name="MBio">
        <title>A New Model Trypanosomatid, Novymonas esmeraldas: Genomic Perception of Its 'Candidatus Pandoraea novymonadis' Endosymbiont.</title>
        <authorList>
            <person name="Zakharova A."/>
            <person name="Saura A."/>
            <person name="Butenko A."/>
            <person name="Podesvova L."/>
            <person name="Warmusova S."/>
            <person name="Kostygov A.Y."/>
            <person name="Nenarokova A."/>
            <person name="Lukes J."/>
            <person name="Opperdoes F.R."/>
            <person name="Yurchenko V."/>
        </authorList>
    </citation>
    <scope>NUCLEOTIDE SEQUENCE [LARGE SCALE GENOMIC DNA]</scope>
    <source>
        <strain evidence="1 2">E262AT.01</strain>
    </source>
</reference>
<comment type="caution">
    <text evidence="1">The sequence shown here is derived from an EMBL/GenBank/DDBJ whole genome shotgun (WGS) entry which is preliminary data.</text>
</comment>
<protein>
    <submittedName>
        <fullName evidence="1">Uncharacterized protein</fullName>
    </submittedName>
</protein>
<evidence type="ECO:0000313" key="2">
    <source>
        <dbReference type="Proteomes" id="UP001430356"/>
    </source>
</evidence>
<sequence>MQGKGDAPVSCGGTLQIRTTLLESVRRYNESCLTEAKDADGANAAAAAAAVTAEESSPTSTAGRVDKFPEALPRSIAQLSPGLTNPAWAMEECVRLCPAAELWCGSALPKEVWAAPGTPECPFGTDPVDFHAHR</sequence>
<accession>A0AAW0F1Q0</accession>
<keyword evidence="2" id="KW-1185">Reference proteome</keyword>
<evidence type="ECO:0000313" key="1">
    <source>
        <dbReference type="EMBL" id="KAK7200085.1"/>
    </source>
</evidence>
<gene>
    <name evidence="1" type="ORF">NESM_000058100</name>
</gene>
<dbReference type="Proteomes" id="UP001430356">
    <property type="component" value="Unassembled WGS sequence"/>
</dbReference>
<dbReference type="EMBL" id="JAECZO010000003">
    <property type="protein sequence ID" value="KAK7200085.1"/>
    <property type="molecule type" value="Genomic_DNA"/>
</dbReference>
<dbReference type="AlphaFoldDB" id="A0AAW0F1Q0"/>
<proteinExistence type="predicted"/>